<feature type="compositionally biased region" description="Acidic residues" evidence="4">
    <location>
        <begin position="492"/>
        <end position="510"/>
    </location>
</feature>
<evidence type="ECO:0000259" key="5">
    <source>
        <dbReference type="SMART" id="SM01287"/>
    </source>
</evidence>
<feature type="compositionally biased region" description="Basic and acidic residues" evidence="4">
    <location>
        <begin position="403"/>
        <end position="422"/>
    </location>
</feature>
<feature type="compositionally biased region" description="Low complexity" evidence="4">
    <location>
        <begin position="482"/>
        <end position="491"/>
    </location>
</feature>
<feature type="region of interest" description="Disordered" evidence="4">
    <location>
        <begin position="403"/>
        <end position="510"/>
    </location>
</feature>
<dbReference type="EMBL" id="CAWUHB010000009">
    <property type="protein sequence ID" value="CAK7214780.1"/>
    <property type="molecule type" value="Genomic_DNA"/>
</dbReference>
<dbReference type="PANTHER" id="PTHR45849:SF3">
    <property type="entry name" value="HISTONE CHAPERONE RTT106"/>
    <property type="match status" value="1"/>
</dbReference>
<dbReference type="InterPro" id="IPR050454">
    <property type="entry name" value="RTT106/SSRP1_HistChap/FACT"/>
</dbReference>
<comment type="similarity">
    <text evidence="1">Belongs to the RTT106 family.</text>
</comment>
<sequence>MASLDTKRLSLAFPSRPDLVQQIQAAAAQSPAHTQLFNDISSYVCDQFLADNTSEPAQKRRRVDGGDEAAHQTNGTALPARQAATAAAAATAATKKANGSAGAASDDLSAAAAEPVLLEVKDISVSIPQRKKYDLCFTEHYLYARTANTTAPVPGIVYAWRDIEHVFYLPVPEKAQVQYNYILFPRGAALAALSKPPSSAAPTTAAPTPPPPPAAEPLVFTVGAGAPKPGSIGGPSAGLAASVSDSYATLFHWAIEGQLRAVQNVYLADKSTVIVAADPKAFHSAARQPFRPAEKAVHVRAFRGSKDGYLFFLPTGILWAFKKPLLFLPLDRIVAVSYTNVLQRTFNIVVEVDVGGSEGGAAGGENDDDSNGNEEIEFGMLDQEDYNGISEMYVQRHRLQDRSMAERRKAKRELVENARGEKAGAGGDGDGSDGANDTNGANGDAAHGGGQEDDGLTELQRAEQQLQDEEDEGEEDYDPGSDGDSNGSGSSSEEEDEDGDEEDEDEEGGD</sequence>
<dbReference type="Proteomes" id="UP001642405">
    <property type="component" value="Unassembled WGS sequence"/>
</dbReference>
<evidence type="ECO:0000313" key="6">
    <source>
        <dbReference type="EMBL" id="CAK7214780.1"/>
    </source>
</evidence>
<keyword evidence="7" id="KW-1185">Reference proteome</keyword>
<evidence type="ECO:0000313" key="7">
    <source>
        <dbReference type="Proteomes" id="UP001642405"/>
    </source>
</evidence>
<feature type="domain" description="Histone chaperone RTT106/FACT complex subunit SPT16-like middle" evidence="5">
    <location>
        <begin position="296"/>
        <end position="404"/>
    </location>
</feature>
<gene>
    <name evidence="6" type="ORF">SCUCBS95973_002250</name>
</gene>
<evidence type="ECO:0000256" key="3">
    <source>
        <dbReference type="ARBA" id="ARBA00038654"/>
    </source>
</evidence>
<evidence type="ECO:0000256" key="1">
    <source>
        <dbReference type="ARBA" id="ARBA00006159"/>
    </source>
</evidence>
<dbReference type="Pfam" id="PF08512">
    <property type="entry name" value="Rttp106-like_middle"/>
    <property type="match status" value="1"/>
</dbReference>
<feature type="compositionally biased region" description="Acidic residues" evidence="4">
    <location>
        <begin position="466"/>
        <end position="481"/>
    </location>
</feature>
<accession>A0ABP0B5E4</accession>
<dbReference type="PANTHER" id="PTHR45849">
    <property type="entry name" value="FACT COMPLEX SUBUNIT SSRP1"/>
    <property type="match status" value="1"/>
</dbReference>
<evidence type="ECO:0000256" key="2">
    <source>
        <dbReference type="ARBA" id="ARBA00037550"/>
    </source>
</evidence>
<reference evidence="6 7" key="1">
    <citation type="submission" date="2024-01" db="EMBL/GenBank/DDBJ databases">
        <authorList>
            <person name="Allen C."/>
            <person name="Tagirdzhanova G."/>
        </authorList>
    </citation>
    <scope>NUCLEOTIDE SEQUENCE [LARGE SCALE GENOMIC DNA]</scope>
</reference>
<dbReference type="SUPFAM" id="SSF50729">
    <property type="entry name" value="PH domain-like"/>
    <property type="match status" value="1"/>
</dbReference>
<protein>
    <recommendedName>
        <fullName evidence="5">Histone chaperone RTT106/FACT complex subunit SPT16-like middle domain-containing protein</fullName>
    </recommendedName>
</protein>
<feature type="compositionally biased region" description="Low complexity" evidence="4">
    <location>
        <begin position="433"/>
        <end position="445"/>
    </location>
</feature>
<feature type="region of interest" description="Disordered" evidence="4">
    <location>
        <begin position="55"/>
        <end position="77"/>
    </location>
</feature>
<dbReference type="InterPro" id="IPR011993">
    <property type="entry name" value="PH-like_dom_sf"/>
</dbReference>
<name>A0ABP0B5E4_9PEZI</name>
<dbReference type="Gene3D" id="2.30.29.30">
    <property type="entry name" value="Pleckstrin-homology domain (PH domain)/Phosphotyrosine-binding domain (PTB)"/>
    <property type="match status" value="1"/>
</dbReference>
<dbReference type="SMART" id="SM01287">
    <property type="entry name" value="Rtt106"/>
    <property type="match status" value="1"/>
</dbReference>
<organism evidence="6 7">
    <name type="scientific">Sporothrix curviconia</name>
    <dbReference type="NCBI Taxonomy" id="1260050"/>
    <lineage>
        <taxon>Eukaryota</taxon>
        <taxon>Fungi</taxon>
        <taxon>Dikarya</taxon>
        <taxon>Ascomycota</taxon>
        <taxon>Pezizomycotina</taxon>
        <taxon>Sordariomycetes</taxon>
        <taxon>Sordariomycetidae</taxon>
        <taxon>Ophiostomatales</taxon>
        <taxon>Ophiostomataceae</taxon>
        <taxon>Sporothrix</taxon>
    </lineage>
</organism>
<evidence type="ECO:0000256" key="4">
    <source>
        <dbReference type="SAM" id="MobiDB-lite"/>
    </source>
</evidence>
<dbReference type="InterPro" id="IPR013719">
    <property type="entry name" value="RTT106/SPT16-like_middle_dom"/>
</dbReference>
<comment type="function">
    <text evidence="2">Histones H3 and H4 chaperone involved in the nucleosome formation and heterochromatin silencing. Required for the deposition of H3K56ac-carrying H3-H4 complex onto newly-replicated DNA. Plays a role in the transcriptional regulation of the cell-cycle dependent histone genes by creating a repressive structure at the core histone gene promoter.</text>
</comment>
<comment type="caution">
    <text evidence="6">The sequence shown here is derived from an EMBL/GenBank/DDBJ whole genome shotgun (WGS) entry which is preliminary data.</text>
</comment>
<comment type="subunit">
    <text evidence="3">Interacts with histones H3 and H4.</text>
</comment>
<proteinExistence type="inferred from homology"/>